<evidence type="ECO:0000313" key="3">
    <source>
        <dbReference type="Proteomes" id="UP001518989"/>
    </source>
</evidence>
<dbReference type="EMBL" id="JACTNG010000013">
    <property type="protein sequence ID" value="MBO1081264.1"/>
    <property type="molecule type" value="Genomic_DNA"/>
</dbReference>
<comment type="caution">
    <text evidence="2">The sequence shown here is derived from an EMBL/GenBank/DDBJ whole genome shotgun (WGS) entry which is preliminary data.</text>
</comment>
<evidence type="ECO:0000256" key="1">
    <source>
        <dbReference type="SAM" id="Phobius"/>
    </source>
</evidence>
<sequence>MEILLAFVLASTQVINRFLLRMACIILFSFAYHGSDRSPWRVVSDLSFVTAFTCVVLALLLRERKFGDRLTNWDEAAAYITIGLIARAAVSA</sequence>
<keyword evidence="1" id="KW-0472">Membrane</keyword>
<accession>A0ABS3KUW2</accession>
<proteinExistence type="predicted"/>
<evidence type="ECO:0000313" key="2">
    <source>
        <dbReference type="EMBL" id="MBO1081264.1"/>
    </source>
</evidence>
<organism evidence="2 3">
    <name type="scientific">Roseomonas haemaphysalidis</name>
    <dbReference type="NCBI Taxonomy" id="2768162"/>
    <lineage>
        <taxon>Bacteria</taxon>
        <taxon>Pseudomonadati</taxon>
        <taxon>Pseudomonadota</taxon>
        <taxon>Alphaproteobacteria</taxon>
        <taxon>Acetobacterales</taxon>
        <taxon>Roseomonadaceae</taxon>
        <taxon>Roseomonas</taxon>
    </lineage>
</organism>
<reference evidence="2 3" key="1">
    <citation type="submission" date="2020-09" db="EMBL/GenBank/DDBJ databases">
        <title>Roseomonas.</title>
        <authorList>
            <person name="Zhu W."/>
        </authorList>
    </citation>
    <scope>NUCLEOTIDE SEQUENCE [LARGE SCALE GENOMIC DNA]</scope>
    <source>
        <strain evidence="2 3">573</strain>
    </source>
</reference>
<keyword evidence="3" id="KW-1185">Reference proteome</keyword>
<keyword evidence="1" id="KW-1133">Transmembrane helix</keyword>
<keyword evidence="1" id="KW-0812">Transmembrane</keyword>
<gene>
    <name evidence="2" type="ORF">IAI61_19715</name>
</gene>
<feature type="transmembrane region" description="Helical" evidence="1">
    <location>
        <begin position="18"/>
        <end position="34"/>
    </location>
</feature>
<dbReference type="Proteomes" id="UP001518989">
    <property type="component" value="Unassembled WGS sequence"/>
</dbReference>
<dbReference type="RefSeq" id="WP_207419434.1">
    <property type="nucleotide sequence ID" value="NZ_CP061177.1"/>
</dbReference>
<name>A0ABS3KUW2_9PROT</name>
<protein>
    <submittedName>
        <fullName evidence="2">Uncharacterized protein</fullName>
    </submittedName>
</protein>
<feature type="transmembrane region" description="Helical" evidence="1">
    <location>
        <begin position="40"/>
        <end position="61"/>
    </location>
</feature>